<dbReference type="AlphaFoldDB" id="X1J0H9"/>
<dbReference type="EMBL" id="BARU01026202">
    <property type="protein sequence ID" value="GAH74985.1"/>
    <property type="molecule type" value="Genomic_DNA"/>
</dbReference>
<sequence>AGITITGEEIEYMPVDNIEQAIENLVPGAVSTSP</sequence>
<protein>
    <submittedName>
        <fullName evidence="1">Uncharacterized protein</fullName>
    </submittedName>
</protein>
<gene>
    <name evidence="1" type="ORF">S03H2_42127</name>
</gene>
<comment type="caution">
    <text evidence="1">The sequence shown here is derived from an EMBL/GenBank/DDBJ whole genome shotgun (WGS) entry which is preliminary data.</text>
</comment>
<name>X1J0H9_9ZZZZ</name>
<organism evidence="1">
    <name type="scientific">marine sediment metagenome</name>
    <dbReference type="NCBI Taxonomy" id="412755"/>
    <lineage>
        <taxon>unclassified sequences</taxon>
        <taxon>metagenomes</taxon>
        <taxon>ecological metagenomes</taxon>
    </lineage>
</organism>
<reference evidence="1" key="1">
    <citation type="journal article" date="2014" name="Front. Microbiol.">
        <title>High frequency of phylogenetically diverse reductive dehalogenase-homologous genes in deep subseafloor sedimentary metagenomes.</title>
        <authorList>
            <person name="Kawai M."/>
            <person name="Futagami T."/>
            <person name="Toyoda A."/>
            <person name="Takaki Y."/>
            <person name="Nishi S."/>
            <person name="Hori S."/>
            <person name="Arai W."/>
            <person name="Tsubouchi T."/>
            <person name="Morono Y."/>
            <person name="Uchiyama I."/>
            <person name="Ito T."/>
            <person name="Fujiyama A."/>
            <person name="Inagaki F."/>
            <person name="Takami H."/>
        </authorList>
    </citation>
    <scope>NUCLEOTIDE SEQUENCE</scope>
    <source>
        <strain evidence="1">Expedition CK06-06</strain>
    </source>
</reference>
<feature type="non-terminal residue" evidence="1">
    <location>
        <position position="1"/>
    </location>
</feature>
<evidence type="ECO:0000313" key="1">
    <source>
        <dbReference type="EMBL" id="GAH74985.1"/>
    </source>
</evidence>
<proteinExistence type="predicted"/>
<accession>X1J0H9</accession>